<reference evidence="1 2" key="1">
    <citation type="submission" date="2012-11" db="EMBL/GenBank/DDBJ databases">
        <title>FINISHED of Natronococcus occultus SP4, DSM 3396.</title>
        <authorList>
            <consortium name="DOE Joint Genome Institute"/>
            <person name="Eisen J."/>
            <person name="Huntemann M."/>
            <person name="Wei C.-L."/>
            <person name="Han J."/>
            <person name="Detter J.C."/>
            <person name="Han C."/>
            <person name="Tapia R."/>
            <person name="Chen A."/>
            <person name="Kyrpides N."/>
            <person name="Mavromatis K."/>
            <person name="Markowitz V."/>
            <person name="Szeto E."/>
            <person name="Ivanova N."/>
            <person name="Mikhailova N."/>
            <person name="Ovchinnikova G."/>
            <person name="Pagani I."/>
            <person name="Pati A."/>
            <person name="Goodwin L."/>
            <person name="Nordberg H.P."/>
            <person name="Cantor M.N."/>
            <person name="Hua S.X."/>
            <person name="Woyke T."/>
            <person name="Eisen J."/>
            <person name="Klenk H.-P."/>
            <person name="Klenk H.-P."/>
        </authorList>
    </citation>
    <scope>NUCLEOTIDE SEQUENCE [LARGE SCALE GENOMIC DNA]</scope>
    <source>
        <strain evidence="1 2">SP4</strain>
    </source>
</reference>
<dbReference type="STRING" id="694430.Natoc_1247"/>
<proteinExistence type="predicted"/>
<dbReference type="Proteomes" id="UP000010878">
    <property type="component" value="Chromosome"/>
</dbReference>
<dbReference type="PROSITE" id="PS51257">
    <property type="entry name" value="PROKAR_LIPOPROTEIN"/>
    <property type="match status" value="1"/>
</dbReference>
<evidence type="ECO:0000313" key="1">
    <source>
        <dbReference type="EMBL" id="AGB37077.1"/>
    </source>
</evidence>
<dbReference type="Gene3D" id="3.40.190.10">
    <property type="entry name" value="Periplasmic binding protein-like II"/>
    <property type="match status" value="1"/>
</dbReference>
<protein>
    <recommendedName>
        <fullName evidence="3">Tripartite-type tricarboxylate transporter, receptor component TctC</fullName>
    </recommendedName>
</protein>
<dbReference type="InterPro" id="IPR005064">
    <property type="entry name" value="BUG"/>
</dbReference>
<dbReference type="GeneID" id="14402769"/>
<dbReference type="HOGENOM" id="CLU_045683_1_2_2"/>
<dbReference type="OrthoDB" id="340746at2157"/>
<dbReference type="eggNOG" id="arCOG13681">
    <property type="taxonomic scope" value="Archaea"/>
</dbReference>
<name>L0JVL4_9EURY</name>
<sequence length="334" mass="36451">MKVATGSVIGSSLLAGCLGDNGAGDYPPSTMTFVNAYSEGGGVDTNMREIQPYLEEELDTNFDIEYRDGAGTRVAANTVAQEPELHSIGGTLSPATPAAVAIDEYEGDELEFTLDDIRPVGTISEEAAVIRVREDEDRFTTIEELVEYGEDNPGELTVGSSGPTNRNVLSVIQLMEETDAEFQIVPYDGGGPTETALLQEEIDVAARSVYNSADVNDETLCLTIYAEENPEPDLTDDAPPVNDALGTDIDYDPSNGIQFYFVSADAADEYPDRFDTVVDALEAAMQNDEYIEDLEEIGEEDKVFHNGPDETEEILENAYETYVEFAPMFDEYVQ</sequence>
<dbReference type="PANTHER" id="PTHR42928">
    <property type="entry name" value="TRICARBOXYLATE-BINDING PROTEIN"/>
    <property type="match status" value="1"/>
</dbReference>
<evidence type="ECO:0008006" key="3">
    <source>
        <dbReference type="Google" id="ProtNLM"/>
    </source>
</evidence>
<dbReference type="InterPro" id="IPR042100">
    <property type="entry name" value="Bug_dom1"/>
</dbReference>
<organism evidence="1 2">
    <name type="scientific">Natronococcus occultus SP4</name>
    <dbReference type="NCBI Taxonomy" id="694430"/>
    <lineage>
        <taxon>Archaea</taxon>
        <taxon>Methanobacteriati</taxon>
        <taxon>Methanobacteriota</taxon>
        <taxon>Stenosarchaea group</taxon>
        <taxon>Halobacteria</taxon>
        <taxon>Halobacteriales</taxon>
        <taxon>Natrialbaceae</taxon>
        <taxon>Natronococcus</taxon>
    </lineage>
</organism>
<dbReference type="Pfam" id="PF03401">
    <property type="entry name" value="TctC"/>
    <property type="match status" value="1"/>
</dbReference>
<dbReference type="Gene3D" id="3.40.190.150">
    <property type="entry name" value="Bordetella uptake gene, domain 1"/>
    <property type="match status" value="1"/>
</dbReference>
<accession>L0JVL4</accession>
<gene>
    <name evidence="1" type="ORF">Natoc_1247</name>
</gene>
<dbReference type="EMBL" id="CP003929">
    <property type="protein sequence ID" value="AGB37077.1"/>
    <property type="molecule type" value="Genomic_DNA"/>
</dbReference>
<dbReference type="KEGG" id="nou:Natoc_1247"/>
<dbReference type="RefSeq" id="WP_015320528.1">
    <property type="nucleotide sequence ID" value="NC_019974.1"/>
</dbReference>
<dbReference type="AlphaFoldDB" id="L0JVL4"/>
<evidence type="ECO:0000313" key="2">
    <source>
        <dbReference type="Proteomes" id="UP000010878"/>
    </source>
</evidence>
<keyword evidence="2" id="KW-1185">Reference proteome</keyword>
<dbReference type="PANTHER" id="PTHR42928:SF5">
    <property type="entry name" value="BLR1237 PROTEIN"/>
    <property type="match status" value="1"/>
</dbReference>